<feature type="chain" id="PRO_5042510732" evidence="3">
    <location>
        <begin position="41"/>
        <end position="288"/>
    </location>
</feature>
<feature type="domain" description="LysM" evidence="5">
    <location>
        <begin position="67"/>
        <end position="111"/>
    </location>
</feature>
<keyword evidence="1 3" id="KW-0732">Signal</keyword>
<feature type="domain" description="Peptidase C51" evidence="4">
    <location>
        <begin position="167"/>
        <end position="287"/>
    </location>
</feature>
<dbReference type="SUPFAM" id="SSF54106">
    <property type="entry name" value="LysM domain"/>
    <property type="match status" value="1"/>
</dbReference>
<keyword evidence="2" id="KW-0378">Hydrolase</keyword>
<evidence type="ECO:0000313" key="6">
    <source>
        <dbReference type="EMBL" id="NBA11186.1"/>
    </source>
</evidence>
<dbReference type="InterPro" id="IPR022263">
    <property type="entry name" value="KxYKxGKxW"/>
</dbReference>
<accession>A0AAJ2YY53</accession>
<gene>
    <name evidence="6" type="ORF">GTU77_03035</name>
</gene>
<dbReference type="EMBL" id="JAAAMQ010000004">
    <property type="protein sequence ID" value="NBA11186.1"/>
    <property type="molecule type" value="Genomic_DNA"/>
</dbReference>
<dbReference type="CDD" id="cd00118">
    <property type="entry name" value="LysM"/>
    <property type="match status" value="1"/>
</dbReference>
<reference evidence="6" key="1">
    <citation type="submission" date="2020-01" db="EMBL/GenBank/DDBJ databases">
        <title>First Reported Case and Whole Genome of Weissella confusa in an Equid.</title>
        <authorList>
            <person name="Little S.V."/>
            <person name="Lawhon S.D."/>
        </authorList>
    </citation>
    <scope>NUCLEOTIDE SEQUENCE</scope>
    <source>
        <strain evidence="6">718955</strain>
    </source>
</reference>
<dbReference type="Pfam" id="PF05257">
    <property type="entry name" value="CHAP"/>
    <property type="match status" value="1"/>
</dbReference>
<dbReference type="InterPro" id="IPR009148">
    <property type="entry name" value="PcsB-like"/>
</dbReference>
<evidence type="ECO:0000259" key="5">
    <source>
        <dbReference type="PROSITE" id="PS51782"/>
    </source>
</evidence>
<proteinExistence type="predicted"/>
<evidence type="ECO:0000256" key="3">
    <source>
        <dbReference type="SAM" id="SignalP"/>
    </source>
</evidence>
<dbReference type="Pfam" id="PF19258">
    <property type="entry name" value="KxYKxGKxW_sig"/>
    <property type="match status" value="1"/>
</dbReference>
<dbReference type="GO" id="GO:0016787">
    <property type="term" value="F:hydrolase activity"/>
    <property type="evidence" value="ECO:0007669"/>
    <property type="project" value="UniProtKB-KW"/>
</dbReference>
<dbReference type="InterPro" id="IPR036779">
    <property type="entry name" value="LysM_dom_sf"/>
</dbReference>
<dbReference type="InterPro" id="IPR018392">
    <property type="entry name" value="LysM"/>
</dbReference>
<dbReference type="Proteomes" id="UP000719917">
    <property type="component" value="Unassembled WGS sequence"/>
</dbReference>
<evidence type="ECO:0000256" key="1">
    <source>
        <dbReference type="ARBA" id="ARBA00022729"/>
    </source>
</evidence>
<evidence type="ECO:0000313" key="7">
    <source>
        <dbReference type="Proteomes" id="UP000719917"/>
    </source>
</evidence>
<feature type="signal peptide" evidence="3">
    <location>
        <begin position="1"/>
        <end position="40"/>
    </location>
</feature>
<name>A0AAJ2YY53_WEICO</name>
<dbReference type="PROSITE" id="PS51782">
    <property type="entry name" value="LYSM"/>
    <property type="match status" value="1"/>
</dbReference>
<dbReference type="PROSITE" id="PS50911">
    <property type="entry name" value="CHAP"/>
    <property type="match status" value="1"/>
</dbReference>
<comment type="caution">
    <text evidence="6">The sequence shown here is derived from an EMBL/GenBank/DDBJ whole genome shotgun (WGS) entry which is preliminary data.</text>
</comment>
<dbReference type="SUPFAM" id="SSF54001">
    <property type="entry name" value="Cysteine proteinases"/>
    <property type="match status" value="1"/>
</dbReference>
<dbReference type="NCBIfam" id="TIGR03715">
    <property type="entry name" value="KxYKxGKxW"/>
    <property type="match status" value="1"/>
</dbReference>
<dbReference type="InterPro" id="IPR038765">
    <property type="entry name" value="Papain-like_cys_pep_sf"/>
</dbReference>
<evidence type="ECO:0000259" key="4">
    <source>
        <dbReference type="PROSITE" id="PS50911"/>
    </source>
</evidence>
<dbReference type="RefSeq" id="WP_161690483.1">
    <property type="nucleotide sequence ID" value="NZ_JAAAMQ010000004.1"/>
</dbReference>
<dbReference type="Pfam" id="PF01476">
    <property type="entry name" value="LysM"/>
    <property type="match status" value="1"/>
</dbReference>
<organism evidence="6 7">
    <name type="scientific">Weissella confusa</name>
    <name type="common">Lactobacillus confusus</name>
    <dbReference type="NCBI Taxonomy" id="1583"/>
    <lineage>
        <taxon>Bacteria</taxon>
        <taxon>Bacillati</taxon>
        <taxon>Bacillota</taxon>
        <taxon>Bacilli</taxon>
        <taxon>Lactobacillales</taxon>
        <taxon>Lactobacillaceae</taxon>
        <taxon>Weissella</taxon>
    </lineage>
</organism>
<protein>
    <submittedName>
        <fullName evidence="6">CHAP domain-containing protein</fullName>
    </submittedName>
</protein>
<dbReference type="PRINTS" id="PR01852">
    <property type="entry name" value="SIBAPROTEIN"/>
</dbReference>
<dbReference type="Gene3D" id="3.10.350.10">
    <property type="entry name" value="LysM domain"/>
    <property type="match status" value="1"/>
</dbReference>
<sequence>MQNANSHKKMYKSGKNWVAAMVATVAVAMVPMTMTTSASADDSAQPMSSWRAKTVEDVQTAVQAAGDTYVVQAGDTLSTIASATALTTDEIAAANGISDVHFILVGQEIKLTADAVVASEAPVVEEAAAEETAPVAEVAPVEEAVAEQAPVVEEAAVETPAVEAPVAEAPVVNAPSAPSYNTNGNSYYAGQCTWYVKDTLSWVGNYWGNANQWADSAAAAGLLVDSNPTVGSVAVFMPGVAGASAWGHVAVVTGVNGGMVTISEMNAQGEYVVSSRTVSAAGVRFIHQ</sequence>
<dbReference type="InterPro" id="IPR007921">
    <property type="entry name" value="CHAP_dom"/>
</dbReference>
<dbReference type="Gene3D" id="3.90.1720.10">
    <property type="entry name" value="endopeptidase domain like (from Nostoc punctiforme)"/>
    <property type="match status" value="1"/>
</dbReference>
<evidence type="ECO:0000256" key="2">
    <source>
        <dbReference type="ARBA" id="ARBA00022801"/>
    </source>
</evidence>
<dbReference type="SMART" id="SM00257">
    <property type="entry name" value="LysM"/>
    <property type="match status" value="1"/>
</dbReference>
<dbReference type="AlphaFoldDB" id="A0AAJ2YY53"/>